<dbReference type="InterPro" id="IPR005574">
    <property type="entry name" value="Rpb4/RPC9"/>
</dbReference>
<gene>
    <name evidence="10" type="ORF">NMOB1V02_LOCUS1427</name>
</gene>
<dbReference type="PROSITE" id="PS51640">
    <property type="entry name" value="MRG"/>
    <property type="match status" value="1"/>
</dbReference>
<dbReference type="GO" id="GO:0005654">
    <property type="term" value="C:nucleoplasm"/>
    <property type="evidence" value="ECO:0007669"/>
    <property type="project" value="UniProtKB-ARBA"/>
</dbReference>
<dbReference type="SMART" id="SM00657">
    <property type="entry name" value="RPOL4c"/>
    <property type="match status" value="1"/>
</dbReference>
<name>A0A7R9GA33_9CRUS</name>
<organism evidence="10">
    <name type="scientific">Notodromas monacha</name>
    <dbReference type="NCBI Taxonomy" id="399045"/>
    <lineage>
        <taxon>Eukaryota</taxon>
        <taxon>Metazoa</taxon>
        <taxon>Ecdysozoa</taxon>
        <taxon>Arthropoda</taxon>
        <taxon>Crustacea</taxon>
        <taxon>Oligostraca</taxon>
        <taxon>Ostracoda</taxon>
        <taxon>Podocopa</taxon>
        <taxon>Podocopida</taxon>
        <taxon>Cypridocopina</taxon>
        <taxon>Cypridoidea</taxon>
        <taxon>Cyprididae</taxon>
        <taxon>Notodromas</taxon>
    </lineage>
</organism>
<feature type="domain" description="RNA polymerase Rpb4/RPC9 core" evidence="9">
    <location>
        <begin position="387"/>
        <end position="504"/>
    </location>
</feature>
<dbReference type="Pfam" id="PF03874">
    <property type="entry name" value="RNA_pol_Rpb4"/>
    <property type="match status" value="1"/>
</dbReference>
<keyword evidence="2" id="KW-0240">DNA-directed RNA polymerase</keyword>
<dbReference type="InterPro" id="IPR038217">
    <property type="entry name" value="MRG_C_sf"/>
</dbReference>
<feature type="region of interest" description="Disordered" evidence="8">
    <location>
        <begin position="15"/>
        <end position="187"/>
    </location>
</feature>
<dbReference type="Gene3D" id="1.20.1250.40">
    <property type="match status" value="1"/>
</dbReference>
<dbReference type="FunFam" id="1.20.1250.40:FF:000001">
    <property type="entry name" value="DNA-directed RNA polymerase II subunit RPB4"/>
    <property type="match status" value="1"/>
</dbReference>
<evidence type="ECO:0000256" key="4">
    <source>
        <dbReference type="ARBA" id="ARBA00023242"/>
    </source>
</evidence>
<evidence type="ECO:0000256" key="3">
    <source>
        <dbReference type="ARBA" id="ARBA00023163"/>
    </source>
</evidence>
<accession>A0A7R9GA33</accession>
<evidence type="ECO:0000313" key="11">
    <source>
        <dbReference type="Proteomes" id="UP000678499"/>
    </source>
</evidence>
<dbReference type="Pfam" id="PF05712">
    <property type="entry name" value="MRG"/>
    <property type="match status" value="1"/>
</dbReference>
<feature type="compositionally biased region" description="Polar residues" evidence="8">
    <location>
        <begin position="131"/>
        <end position="142"/>
    </location>
</feature>
<dbReference type="InterPro" id="IPR010997">
    <property type="entry name" value="HRDC-like_sf"/>
</dbReference>
<dbReference type="GO" id="GO:0006352">
    <property type="term" value="P:DNA-templated transcription initiation"/>
    <property type="evidence" value="ECO:0007669"/>
    <property type="project" value="InterPro"/>
</dbReference>
<dbReference type="PANTHER" id="PTHR21297">
    <property type="entry name" value="DNA-DIRECTED RNA POLYMERASE II"/>
    <property type="match status" value="1"/>
</dbReference>
<dbReference type="Proteomes" id="UP000678499">
    <property type="component" value="Unassembled WGS sequence"/>
</dbReference>
<comment type="subcellular location">
    <subcellularLocation>
        <location evidence="1">Nucleus</location>
    </subcellularLocation>
</comment>
<evidence type="ECO:0000256" key="6">
    <source>
        <dbReference type="ARBA" id="ARBA00072215"/>
    </source>
</evidence>
<dbReference type="InterPro" id="IPR006590">
    <property type="entry name" value="RNA_pol_Rpb4/RPC9_core"/>
</dbReference>
<dbReference type="SUPFAM" id="SSF47819">
    <property type="entry name" value="HRDC-like"/>
    <property type="match status" value="1"/>
</dbReference>
<dbReference type="InterPro" id="IPR026541">
    <property type="entry name" value="MRG_dom"/>
</dbReference>
<reference evidence="10" key="1">
    <citation type="submission" date="2020-11" db="EMBL/GenBank/DDBJ databases">
        <authorList>
            <person name="Tran Van P."/>
        </authorList>
    </citation>
    <scope>NUCLEOTIDE SEQUENCE</scope>
</reference>
<dbReference type="AlphaFoldDB" id="A0A7R9GA33"/>
<protein>
    <recommendedName>
        <fullName evidence="6">DNA-directed RNA polymerase II subunit RPB4</fullName>
    </recommendedName>
    <alternativeName>
        <fullName evidence="7">DNA-directed RNA polymerase II subunit rpb4</fullName>
    </alternativeName>
</protein>
<dbReference type="EMBL" id="CAJPEX010000142">
    <property type="protein sequence ID" value="CAG0913698.1"/>
    <property type="molecule type" value="Genomic_DNA"/>
</dbReference>
<evidence type="ECO:0000259" key="9">
    <source>
        <dbReference type="SMART" id="SM00657"/>
    </source>
</evidence>
<comment type="similarity">
    <text evidence="5">Belongs to the eukaryotic RPB4 RNA polymerase subunit family.</text>
</comment>
<evidence type="ECO:0000313" key="10">
    <source>
        <dbReference type="EMBL" id="CAD7273546.1"/>
    </source>
</evidence>
<keyword evidence="4" id="KW-0539">Nucleus</keyword>
<dbReference type="Gene3D" id="1.10.274.30">
    <property type="entry name" value="MRG domain"/>
    <property type="match status" value="1"/>
</dbReference>
<keyword evidence="11" id="KW-1185">Reference proteome</keyword>
<dbReference type="InterPro" id="IPR045222">
    <property type="entry name" value="Rpb4-like"/>
</dbReference>
<dbReference type="EMBL" id="OA882179">
    <property type="protein sequence ID" value="CAD7273546.1"/>
    <property type="molecule type" value="Genomic_DNA"/>
</dbReference>
<keyword evidence="3" id="KW-0804">Transcription</keyword>
<dbReference type="InterPro" id="IPR038324">
    <property type="entry name" value="Rpb4/RPC9_sf"/>
</dbReference>
<evidence type="ECO:0000256" key="7">
    <source>
        <dbReference type="ARBA" id="ARBA00073914"/>
    </source>
</evidence>
<dbReference type="GO" id="GO:0000166">
    <property type="term" value="F:nucleotide binding"/>
    <property type="evidence" value="ECO:0007669"/>
    <property type="project" value="InterPro"/>
</dbReference>
<evidence type="ECO:0000256" key="5">
    <source>
        <dbReference type="ARBA" id="ARBA00025724"/>
    </source>
</evidence>
<evidence type="ECO:0000256" key="2">
    <source>
        <dbReference type="ARBA" id="ARBA00022478"/>
    </source>
</evidence>
<dbReference type="GO" id="GO:0000428">
    <property type="term" value="C:DNA-directed RNA polymerase complex"/>
    <property type="evidence" value="ECO:0007669"/>
    <property type="project" value="UniProtKB-KW"/>
</dbReference>
<sequence length="505" mass="56162">MFRWDEWVPLERLRKSTPENLKLLAKDRGTGTSKAKKKSAKASGVAVAMDHASNHSRSSSRTSTPTPSTPIMQTSTSDYSAVPGQKRPHSAITAPHAENSPDTLGTPVAKKARRSTRSSMTSDASGKPESETSSPRSASGRTRSAVKSDVSDEGTPTMEGKTKEMKRPAAPVKSPGKPAKMSTSRIAKTYPFDGSRVDDVMLERMFPSRCLPFQVPKELQKVFVFDCKVYQENAWVPLVPAKRSVGEIITSFLQRSSKDELPSNVEGSFGSGLEAVFNDLLPETLLTEKEILVETEGNASKYYGIVHLLRLLCFLPSIMQICSPGNSGIAGIRKPLETFLRFIANNSSTYVAEDVQFVEATKTCAAHFPKGTTEEVEEDASELQFPKEFQNAETLLCSEVHMLLEHRKQQNENTEDEQELSEVFMKTFAYCQKFSKFKNRETIAAVRALLMQKKLHKFEVAALANLCPETPEEARGLIPSLEGRFEDEELRELLDDLQTKRSFQY</sequence>
<dbReference type="OrthoDB" id="2186918at2759"/>
<evidence type="ECO:0000256" key="1">
    <source>
        <dbReference type="ARBA" id="ARBA00004123"/>
    </source>
</evidence>
<evidence type="ECO:0000256" key="8">
    <source>
        <dbReference type="SAM" id="MobiDB-lite"/>
    </source>
</evidence>
<proteinExistence type="inferred from homology"/>
<feature type="compositionally biased region" description="Low complexity" evidence="8">
    <location>
        <begin position="56"/>
        <end position="77"/>
    </location>
</feature>